<dbReference type="FunFam" id="1.10.8.60:FF:000014">
    <property type="entry name" value="DNA-binding transcriptional regulator NtrC"/>
    <property type="match status" value="1"/>
</dbReference>
<dbReference type="EMBL" id="CP040098">
    <property type="protein sequence ID" value="QCQ22481.1"/>
    <property type="molecule type" value="Genomic_DNA"/>
</dbReference>
<dbReference type="InterPro" id="IPR058031">
    <property type="entry name" value="AAA_lid_NorR"/>
</dbReference>
<dbReference type="Gene3D" id="1.10.8.60">
    <property type="match status" value="1"/>
</dbReference>
<comment type="subcellular location">
    <subcellularLocation>
        <location evidence="1">Cytoplasm</location>
    </subcellularLocation>
</comment>
<organism evidence="14 15">
    <name type="scientific">Desulfoglaeba alkanexedens ALDC</name>
    <dbReference type="NCBI Taxonomy" id="980445"/>
    <lineage>
        <taxon>Bacteria</taxon>
        <taxon>Pseudomonadati</taxon>
        <taxon>Thermodesulfobacteriota</taxon>
        <taxon>Syntrophobacteria</taxon>
        <taxon>Syntrophobacterales</taxon>
        <taxon>Syntrophobacteraceae</taxon>
        <taxon>Desulfoglaeba</taxon>
    </lineage>
</organism>
<dbReference type="InterPro" id="IPR025662">
    <property type="entry name" value="Sigma_54_int_dom_ATP-bd_1"/>
</dbReference>
<dbReference type="GO" id="GO:0043565">
    <property type="term" value="F:sequence-specific DNA binding"/>
    <property type="evidence" value="ECO:0007669"/>
    <property type="project" value="InterPro"/>
</dbReference>
<dbReference type="Pfam" id="PF02954">
    <property type="entry name" value="HTH_8"/>
    <property type="match status" value="1"/>
</dbReference>
<dbReference type="CDD" id="cd00156">
    <property type="entry name" value="REC"/>
    <property type="match status" value="1"/>
</dbReference>
<dbReference type="PROSITE" id="PS00676">
    <property type="entry name" value="SIGMA54_INTERACT_2"/>
    <property type="match status" value="1"/>
</dbReference>
<dbReference type="FunFam" id="3.40.50.2300:FF:000018">
    <property type="entry name" value="DNA-binding transcriptional regulator NtrC"/>
    <property type="match status" value="1"/>
</dbReference>
<evidence type="ECO:0000313" key="14">
    <source>
        <dbReference type="EMBL" id="QCQ22481.1"/>
    </source>
</evidence>
<dbReference type="PANTHER" id="PTHR32071:SF57">
    <property type="entry name" value="C4-DICARBOXYLATE TRANSPORT TRANSCRIPTIONAL REGULATORY PROTEIN DCTD"/>
    <property type="match status" value="1"/>
</dbReference>
<dbReference type="FunFam" id="3.40.50.300:FF:000006">
    <property type="entry name" value="DNA-binding transcriptional regulator NtrC"/>
    <property type="match status" value="1"/>
</dbReference>
<dbReference type="InterPro" id="IPR011006">
    <property type="entry name" value="CheY-like_superfamily"/>
</dbReference>
<keyword evidence="3 11" id="KW-0597">Phosphoprotein</keyword>
<feature type="domain" description="Sigma-54 factor interaction" evidence="12">
    <location>
        <begin position="145"/>
        <end position="374"/>
    </location>
</feature>
<evidence type="ECO:0000313" key="15">
    <source>
        <dbReference type="Proteomes" id="UP000298602"/>
    </source>
</evidence>
<feature type="modified residue" description="4-aspartylphosphate" evidence="11">
    <location>
        <position position="55"/>
    </location>
</feature>
<dbReference type="SUPFAM" id="SSF52172">
    <property type="entry name" value="CheY-like"/>
    <property type="match status" value="1"/>
</dbReference>
<dbReference type="Proteomes" id="UP000298602">
    <property type="component" value="Chromosome"/>
</dbReference>
<dbReference type="InterPro" id="IPR002197">
    <property type="entry name" value="HTH_Fis"/>
</dbReference>
<dbReference type="GO" id="GO:0000160">
    <property type="term" value="P:phosphorelay signal transduction system"/>
    <property type="evidence" value="ECO:0007669"/>
    <property type="project" value="UniProtKB-KW"/>
</dbReference>
<dbReference type="InterPro" id="IPR027417">
    <property type="entry name" value="P-loop_NTPase"/>
</dbReference>
<dbReference type="Gene3D" id="1.10.10.60">
    <property type="entry name" value="Homeodomain-like"/>
    <property type="match status" value="1"/>
</dbReference>
<dbReference type="InterPro" id="IPR025944">
    <property type="entry name" value="Sigma_54_int_dom_CS"/>
</dbReference>
<proteinExistence type="predicted"/>
<keyword evidence="4" id="KW-0547">Nucleotide-binding</keyword>
<dbReference type="SUPFAM" id="SSF46689">
    <property type="entry name" value="Homeodomain-like"/>
    <property type="match status" value="1"/>
</dbReference>
<dbReference type="SMART" id="SM00448">
    <property type="entry name" value="REC"/>
    <property type="match status" value="1"/>
</dbReference>
<dbReference type="SUPFAM" id="SSF52540">
    <property type="entry name" value="P-loop containing nucleoside triphosphate hydrolases"/>
    <property type="match status" value="1"/>
</dbReference>
<name>A0A4V1ERQ7_9BACT</name>
<dbReference type="GO" id="GO:0005737">
    <property type="term" value="C:cytoplasm"/>
    <property type="evidence" value="ECO:0007669"/>
    <property type="project" value="UniProtKB-SubCell"/>
</dbReference>
<evidence type="ECO:0000256" key="6">
    <source>
        <dbReference type="ARBA" id="ARBA00023012"/>
    </source>
</evidence>
<dbReference type="InterPro" id="IPR009057">
    <property type="entry name" value="Homeodomain-like_sf"/>
</dbReference>
<dbReference type="InterPro" id="IPR002078">
    <property type="entry name" value="Sigma_54_int"/>
</dbReference>
<dbReference type="InterPro" id="IPR003593">
    <property type="entry name" value="AAA+_ATPase"/>
</dbReference>
<keyword evidence="6" id="KW-0902">Two-component regulatory system</keyword>
<evidence type="ECO:0000256" key="2">
    <source>
        <dbReference type="ARBA" id="ARBA00022490"/>
    </source>
</evidence>
<evidence type="ECO:0000256" key="10">
    <source>
        <dbReference type="ARBA" id="ARBA00023163"/>
    </source>
</evidence>
<dbReference type="RefSeq" id="WP_137424680.1">
    <property type="nucleotide sequence ID" value="NZ_CP040098.1"/>
</dbReference>
<dbReference type="OrthoDB" id="9763792at2"/>
<accession>A0A4V1ERQ7</accession>
<keyword evidence="15" id="KW-1185">Reference proteome</keyword>
<dbReference type="PANTHER" id="PTHR32071">
    <property type="entry name" value="TRANSCRIPTIONAL REGULATORY PROTEIN"/>
    <property type="match status" value="1"/>
</dbReference>
<gene>
    <name evidence="14" type="ORF">FDQ92_10085</name>
</gene>
<evidence type="ECO:0000256" key="5">
    <source>
        <dbReference type="ARBA" id="ARBA00022840"/>
    </source>
</evidence>
<keyword evidence="5" id="KW-0067">ATP-binding</keyword>
<dbReference type="InterPro" id="IPR001789">
    <property type="entry name" value="Sig_transdc_resp-reg_receiver"/>
</dbReference>
<evidence type="ECO:0000256" key="8">
    <source>
        <dbReference type="ARBA" id="ARBA00023125"/>
    </source>
</evidence>
<evidence type="ECO:0000256" key="7">
    <source>
        <dbReference type="ARBA" id="ARBA00023015"/>
    </source>
</evidence>
<dbReference type="PROSITE" id="PS50045">
    <property type="entry name" value="SIGMA54_INTERACT_4"/>
    <property type="match status" value="1"/>
</dbReference>
<dbReference type="Pfam" id="PF00072">
    <property type="entry name" value="Response_reg"/>
    <property type="match status" value="1"/>
</dbReference>
<evidence type="ECO:0000256" key="9">
    <source>
        <dbReference type="ARBA" id="ARBA00023159"/>
    </source>
</evidence>
<dbReference type="KEGG" id="dax:FDQ92_10085"/>
<dbReference type="PROSITE" id="PS50110">
    <property type="entry name" value="RESPONSE_REGULATORY"/>
    <property type="match status" value="1"/>
</dbReference>
<dbReference type="GO" id="GO:0005524">
    <property type="term" value="F:ATP binding"/>
    <property type="evidence" value="ECO:0007669"/>
    <property type="project" value="UniProtKB-KW"/>
</dbReference>
<keyword evidence="7" id="KW-0805">Transcription regulation</keyword>
<protein>
    <submittedName>
        <fullName evidence="14">Sigma-54-dependent Fis family transcriptional regulator</fullName>
    </submittedName>
</protein>
<dbReference type="GO" id="GO:0006355">
    <property type="term" value="P:regulation of DNA-templated transcription"/>
    <property type="evidence" value="ECO:0007669"/>
    <property type="project" value="InterPro"/>
</dbReference>
<dbReference type="Gene3D" id="3.40.50.300">
    <property type="entry name" value="P-loop containing nucleotide triphosphate hydrolases"/>
    <property type="match status" value="1"/>
</dbReference>
<dbReference type="InterPro" id="IPR025943">
    <property type="entry name" value="Sigma_54_int_dom_ATP-bd_2"/>
</dbReference>
<reference evidence="14 15" key="2">
    <citation type="submission" date="2019-05" db="EMBL/GenBank/DDBJ databases">
        <authorList>
            <person name="Suflita J.M."/>
            <person name="Marks C.R."/>
        </authorList>
    </citation>
    <scope>NUCLEOTIDE SEQUENCE [LARGE SCALE GENOMIC DNA]</scope>
    <source>
        <strain evidence="14 15">ALDC</strain>
    </source>
</reference>
<keyword evidence="2" id="KW-0963">Cytoplasm</keyword>
<evidence type="ECO:0000259" key="13">
    <source>
        <dbReference type="PROSITE" id="PS50110"/>
    </source>
</evidence>
<dbReference type="PROSITE" id="PS00675">
    <property type="entry name" value="SIGMA54_INTERACT_1"/>
    <property type="match status" value="1"/>
</dbReference>
<keyword evidence="8" id="KW-0238">DNA-binding</keyword>
<sequence>MTRQPSILIVDDEYAVQESLKVWFQKSGYAARGVGSGEEALQVLEEDPYDLVFLDIMMPGMDGLEALRHIKQNYPATIVVMMTAYASIESAVEAMKEGASDYLLKPLDPDMLDPLVTRLTQYKELLEENIMLREQVSRMVRFENLVGQSPAMQRVFNMIRDVAPTDSPVLITGETGTGKEMVAKAIHAVSPRCDAPFVAVNCGAFSEHLLESELFGHEKGAFTGAIHMRKGRLELSHGGTLFLDEVGEISARMQVDLLRVLEEKRFYRVGGEKPIETDFRIIAATNRDLKQAIAEGSFRSDLYYRLNVISIHVPPLRERTEDIPLLAQHFLQRFSREINKPVDAISHEAVVFLCRYPWPGNVRELQNAVERAVVLSRKRRLGVEEFGFLQRAEASVPTADQTLDEVVRDHIKRVLAAQGGNISKAAEVLGIHRSTLHKKIKLYGLSESATG</sequence>
<evidence type="ECO:0000256" key="4">
    <source>
        <dbReference type="ARBA" id="ARBA00022741"/>
    </source>
</evidence>
<evidence type="ECO:0000259" key="12">
    <source>
        <dbReference type="PROSITE" id="PS50045"/>
    </source>
</evidence>
<dbReference type="CDD" id="cd00009">
    <property type="entry name" value="AAA"/>
    <property type="match status" value="1"/>
</dbReference>
<dbReference type="AlphaFoldDB" id="A0A4V1ERQ7"/>
<evidence type="ECO:0000256" key="1">
    <source>
        <dbReference type="ARBA" id="ARBA00004496"/>
    </source>
</evidence>
<reference evidence="14 15" key="1">
    <citation type="submission" date="2019-05" db="EMBL/GenBank/DDBJ databases">
        <title>The Complete Genome Sequence of the n-alkane-degrading Desulfoglaeba alkanexedens ALDC reveals multiple alkylsuccinate synthase gene clusters.</title>
        <authorList>
            <person name="Callaghan A.V."/>
            <person name="Davidova I.A."/>
            <person name="Duncan K.E."/>
            <person name="Morris B."/>
            <person name="McInerney M.J."/>
        </authorList>
    </citation>
    <scope>NUCLEOTIDE SEQUENCE [LARGE SCALE GENOMIC DNA]</scope>
    <source>
        <strain evidence="14 15">ALDC</strain>
    </source>
</reference>
<dbReference type="PROSITE" id="PS00688">
    <property type="entry name" value="SIGMA54_INTERACT_3"/>
    <property type="match status" value="1"/>
</dbReference>
<dbReference type="SMART" id="SM00382">
    <property type="entry name" value="AAA"/>
    <property type="match status" value="1"/>
</dbReference>
<evidence type="ECO:0000256" key="11">
    <source>
        <dbReference type="PROSITE-ProRule" id="PRU00169"/>
    </source>
</evidence>
<dbReference type="PRINTS" id="PR01590">
    <property type="entry name" value="HTHFIS"/>
</dbReference>
<keyword evidence="9" id="KW-0010">Activator</keyword>
<dbReference type="Gene3D" id="3.40.50.2300">
    <property type="match status" value="1"/>
</dbReference>
<evidence type="ECO:0000256" key="3">
    <source>
        <dbReference type="ARBA" id="ARBA00022553"/>
    </source>
</evidence>
<keyword evidence="10" id="KW-0804">Transcription</keyword>
<feature type="domain" description="Response regulatory" evidence="13">
    <location>
        <begin position="6"/>
        <end position="120"/>
    </location>
</feature>
<dbReference type="Pfam" id="PF25601">
    <property type="entry name" value="AAA_lid_14"/>
    <property type="match status" value="1"/>
</dbReference>
<dbReference type="Pfam" id="PF00158">
    <property type="entry name" value="Sigma54_activat"/>
    <property type="match status" value="1"/>
</dbReference>